<accession>R7T7X1</accession>
<reference evidence="2" key="3">
    <citation type="submission" date="2015-06" db="UniProtKB">
        <authorList>
            <consortium name="EnsemblMetazoa"/>
        </authorList>
    </citation>
    <scope>IDENTIFICATION</scope>
</reference>
<dbReference type="EnsemblMetazoa" id="CapteT202337">
    <property type="protein sequence ID" value="CapteP202337"/>
    <property type="gene ID" value="CapteG202337"/>
</dbReference>
<name>R7T7X1_CAPTE</name>
<protein>
    <submittedName>
        <fullName evidence="1 2">Uncharacterized protein</fullName>
    </submittedName>
</protein>
<proteinExistence type="predicted"/>
<dbReference type="EMBL" id="AMQN01032584">
    <property type="status" value="NOT_ANNOTATED_CDS"/>
    <property type="molecule type" value="Genomic_DNA"/>
</dbReference>
<evidence type="ECO:0000313" key="3">
    <source>
        <dbReference type="Proteomes" id="UP000014760"/>
    </source>
</evidence>
<evidence type="ECO:0000313" key="2">
    <source>
        <dbReference type="EnsemblMetazoa" id="CapteP202337"/>
    </source>
</evidence>
<sequence length="218" mass="25589">MDAFFAQPVDRLDALVLRVGAQLQTLEQLAERHIPFCELKTFSETPRGRLRLWPLIDKVFFCAAAATGEESENHFQRWLTRTLHHHSVHHQRAFTCSDDSDSEEEDDEFHEDKLFVLLMEIHTEKNHFDSLIREMYKDIEDSPAFCDLWEEITGIPINGLAVCSFRDEIRGHLEDKKIHQIGRRISFLQQLEKKLALTPVFPREYICDVFTILLLRLI</sequence>
<dbReference type="HOGENOM" id="CLU_1267970_0_0_1"/>
<reference evidence="1 3" key="2">
    <citation type="journal article" date="2013" name="Nature">
        <title>Insights into bilaterian evolution from three spiralian genomes.</title>
        <authorList>
            <person name="Simakov O."/>
            <person name="Marletaz F."/>
            <person name="Cho S.J."/>
            <person name="Edsinger-Gonzales E."/>
            <person name="Havlak P."/>
            <person name="Hellsten U."/>
            <person name="Kuo D.H."/>
            <person name="Larsson T."/>
            <person name="Lv J."/>
            <person name="Arendt D."/>
            <person name="Savage R."/>
            <person name="Osoegawa K."/>
            <person name="de Jong P."/>
            <person name="Grimwood J."/>
            <person name="Chapman J.A."/>
            <person name="Shapiro H."/>
            <person name="Aerts A."/>
            <person name="Otillar R.P."/>
            <person name="Terry A.Y."/>
            <person name="Boore J.L."/>
            <person name="Grigoriev I.V."/>
            <person name="Lindberg D.R."/>
            <person name="Seaver E.C."/>
            <person name="Weisblat D.A."/>
            <person name="Putnam N.H."/>
            <person name="Rokhsar D.S."/>
        </authorList>
    </citation>
    <scope>NUCLEOTIDE SEQUENCE</scope>
    <source>
        <strain evidence="1 3">I ESC-2004</strain>
    </source>
</reference>
<dbReference type="AlphaFoldDB" id="R7T7X1"/>
<dbReference type="EMBL" id="KB311305">
    <property type="protein sequence ID" value="ELT89543.1"/>
    <property type="molecule type" value="Genomic_DNA"/>
</dbReference>
<dbReference type="Proteomes" id="UP000014760">
    <property type="component" value="Unassembled WGS sequence"/>
</dbReference>
<keyword evidence="3" id="KW-1185">Reference proteome</keyword>
<gene>
    <name evidence="1" type="ORF">CAPTEDRAFT_202337</name>
</gene>
<evidence type="ECO:0000313" key="1">
    <source>
        <dbReference type="EMBL" id="ELT89543.1"/>
    </source>
</evidence>
<reference evidence="3" key="1">
    <citation type="submission" date="2012-12" db="EMBL/GenBank/DDBJ databases">
        <authorList>
            <person name="Hellsten U."/>
            <person name="Grimwood J."/>
            <person name="Chapman J.A."/>
            <person name="Shapiro H."/>
            <person name="Aerts A."/>
            <person name="Otillar R.P."/>
            <person name="Terry A.Y."/>
            <person name="Boore J.L."/>
            <person name="Simakov O."/>
            <person name="Marletaz F."/>
            <person name="Cho S.-J."/>
            <person name="Edsinger-Gonzales E."/>
            <person name="Havlak P."/>
            <person name="Kuo D.-H."/>
            <person name="Larsson T."/>
            <person name="Lv J."/>
            <person name="Arendt D."/>
            <person name="Savage R."/>
            <person name="Osoegawa K."/>
            <person name="de Jong P."/>
            <person name="Lindberg D.R."/>
            <person name="Seaver E.C."/>
            <person name="Weisblat D.A."/>
            <person name="Putnam N.H."/>
            <person name="Grigoriev I.V."/>
            <person name="Rokhsar D.S."/>
        </authorList>
    </citation>
    <scope>NUCLEOTIDE SEQUENCE</scope>
    <source>
        <strain evidence="3">I ESC-2004</strain>
    </source>
</reference>
<organism evidence="1">
    <name type="scientific">Capitella teleta</name>
    <name type="common">Polychaete worm</name>
    <dbReference type="NCBI Taxonomy" id="283909"/>
    <lineage>
        <taxon>Eukaryota</taxon>
        <taxon>Metazoa</taxon>
        <taxon>Spiralia</taxon>
        <taxon>Lophotrochozoa</taxon>
        <taxon>Annelida</taxon>
        <taxon>Polychaeta</taxon>
        <taxon>Sedentaria</taxon>
        <taxon>Scolecida</taxon>
        <taxon>Capitellidae</taxon>
        <taxon>Capitella</taxon>
    </lineage>
</organism>